<keyword evidence="3" id="KW-1185">Reference proteome</keyword>
<organism evidence="2 3">
    <name type="scientific">Salicibibacter cibarius</name>
    <dbReference type="NCBI Taxonomy" id="2743000"/>
    <lineage>
        <taxon>Bacteria</taxon>
        <taxon>Bacillati</taxon>
        <taxon>Bacillota</taxon>
        <taxon>Bacilli</taxon>
        <taxon>Bacillales</taxon>
        <taxon>Bacillaceae</taxon>
        <taxon>Salicibibacter</taxon>
    </lineage>
</organism>
<feature type="compositionally biased region" description="Basic residues" evidence="1">
    <location>
        <begin position="1"/>
        <end position="18"/>
    </location>
</feature>
<feature type="region of interest" description="Disordered" evidence="1">
    <location>
        <begin position="1"/>
        <end position="25"/>
    </location>
</feature>
<reference evidence="2 3" key="1">
    <citation type="submission" date="2020-06" db="EMBL/GenBank/DDBJ databases">
        <title>Genomic analysis of Salicibibacter sp. NKC5-3.</title>
        <authorList>
            <person name="Oh Y.J."/>
        </authorList>
    </citation>
    <scope>NUCLEOTIDE SEQUENCE [LARGE SCALE GENOMIC DNA]</scope>
    <source>
        <strain evidence="2 3">NKC5-3</strain>
    </source>
</reference>
<evidence type="ECO:0000256" key="1">
    <source>
        <dbReference type="SAM" id="MobiDB-lite"/>
    </source>
</evidence>
<gene>
    <name evidence="2" type="ORF">HUG15_10050</name>
</gene>
<sequence length="90" mass="10579">MSPVSKHRKKKQKKKKKPPTNQHPKTVNFVCLQCHEHEAIPYTVVRDFDHMDPGDPSVPPMFACQQCEGEMYPEYYKGVHGYEYRLSDKQ</sequence>
<dbReference type="EMBL" id="CP054705">
    <property type="protein sequence ID" value="QQK74154.1"/>
    <property type="molecule type" value="Genomic_DNA"/>
</dbReference>
<accession>A0A7T6YZM0</accession>
<dbReference type="KEGG" id="scia:HUG15_10050"/>
<dbReference type="RefSeq" id="WP_200129118.1">
    <property type="nucleotide sequence ID" value="NZ_CP054705.1"/>
</dbReference>
<evidence type="ECO:0000313" key="3">
    <source>
        <dbReference type="Proteomes" id="UP000595823"/>
    </source>
</evidence>
<dbReference type="Proteomes" id="UP000595823">
    <property type="component" value="Chromosome"/>
</dbReference>
<evidence type="ECO:0000313" key="2">
    <source>
        <dbReference type="EMBL" id="QQK74154.1"/>
    </source>
</evidence>
<name>A0A7T6YZM0_9BACI</name>
<dbReference type="AlphaFoldDB" id="A0A7T6YZM0"/>
<protein>
    <submittedName>
        <fullName evidence="2">Uncharacterized protein</fullName>
    </submittedName>
</protein>
<proteinExistence type="predicted"/>